<feature type="chain" id="PRO_5028916507" description="Fe2OG dioxygenase domain-containing protein" evidence="6">
    <location>
        <begin position="18"/>
        <end position="334"/>
    </location>
</feature>
<keyword evidence="9" id="KW-1185">Reference proteome</keyword>
<keyword evidence="4" id="KW-0560">Oxidoreductase</keyword>
<proteinExistence type="predicted"/>
<comment type="cofactor">
    <cofactor evidence="1">
        <name>L-ascorbate</name>
        <dbReference type="ChEBI" id="CHEBI:38290"/>
    </cofactor>
</comment>
<evidence type="ECO:0000256" key="5">
    <source>
        <dbReference type="ARBA" id="ARBA00023004"/>
    </source>
</evidence>
<dbReference type="OrthoDB" id="420380at2759"/>
<reference evidence="8 9" key="1">
    <citation type="submission" date="2019-12" db="EMBL/GenBank/DDBJ databases">
        <title>Draft genome sequence of the ascomycete Xylaria multiplex DSM 110363.</title>
        <authorList>
            <person name="Buettner E."/>
            <person name="Kellner H."/>
        </authorList>
    </citation>
    <scope>NUCLEOTIDE SEQUENCE [LARGE SCALE GENOMIC DNA]</scope>
    <source>
        <strain evidence="8 9">DSM 110363</strain>
    </source>
</reference>
<evidence type="ECO:0000256" key="3">
    <source>
        <dbReference type="ARBA" id="ARBA00022964"/>
    </source>
</evidence>
<dbReference type="PANTHER" id="PTHR10869">
    <property type="entry name" value="PROLYL 4-HYDROXYLASE ALPHA SUBUNIT"/>
    <property type="match status" value="1"/>
</dbReference>
<evidence type="ECO:0000259" key="7">
    <source>
        <dbReference type="PROSITE" id="PS51471"/>
    </source>
</evidence>
<feature type="domain" description="Fe2OG dioxygenase" evidence="7">
    <location>
        <begin position="203"/>
        <end position="332"/>
    </location>
</feature>
<dbReference type="EMBL" id="WUBL01000166">
    <property type="protein sequence ID" value="KAF2964088.1"/>
    <property type="molecule type" value="Genomic_DNA"/>
</dbReference>
<dbReference type="GO" id="GO:0005783">
    <property type="term" value="C:endoplasmic reticulum"/>
    <property type="evidence" value="ECO:0007669"/>
    <property type="project" value="TreeGrafter"/>
</dbReference>
<sequence length="334" mass="37572">MQVKFFLSFFLATFAAAGVVAPIPDGCTTGEDLVRRVPVPLDARNPSPVTGGPVPQIPVGVRLPVFRVHKTYAMGMLGRGIKKERMDVSSSSIGTIVRRYIGDIRRKPNQGNGDFEYKVQIFSRDPLIIYIRNFVSSEEIDYLLQVSEEKYEPSKVYSSFDGNLIDDKMRVSDSAWMDPKDPVVRSITQRAREFQGWRNKNTTVEPLLVQRYQVDGFYNYHFDWDESRADGNRVTTFMSYLVGNCTGGGTNFPFLPQPSDGRWCDVIECDEEGRDGYQGIIFKPVVGSAIFWENFHPNGTGHTGVYHAGLPVKSGMKVGLNIWSWDSAWIKPGS</sequence>
<evidence type="ECO:0000256" key="2">
    <source>
        <dbReference type="ARBA" id="ARBA00022723"/>
    </source>
</evidence>
<dbReference type="AlphaFoldDB" id="A0A7C8MJQ6"/>
<dbReference type="InterPro" id="IPR045054">
    <property type="entry name" value="P4HA-like"/>
</dbReference>
<dbReference type="InterPro" id="IPR005123">
    <property type="entry name" value="Oxoglu/Fe-dep_dioxygenase_dom"/>
</dbReference>
<gene>
    <name evidence="8" type="ORF">GQX73_g9466</name>
</gene>
<dbReference type="Gene3D" id="2.60.120.620">
    <property type="entry name" value="q2cbj1_9rhob like domain"/>
    <property type="match status" value="1"/>
</dbReference>
<name>A0A7C8MJQ6_9PEZI</name>
<keyword evidence="3" id="KW-0223">Dioxygenase</keyword>
<evidence type="ECO:0000256" key="4">
    <source>
        <dbReference type="ARBA" id="ARBA00023002"/>
    </source>
</evidence>
<organism evidence="8 9">
    <name type="scientific">Xylaria multiplex</name>
    <dbReference type="NCBI Taxonomy" id="323545"/>
    <lineage>
        <taxon>Eukaryota</taxon>
        <taxon>Fungi</taxon>
        <taxon>Dikarya</taxon>
        <taxon>Ascomycota</taxon>
        <taxon>Pezizomycotina</taxon>
        <taxon>Sordariomycetes</taxon>
        <taxon>Xylariomycetidae</taxon>
        <taxon>Xylariales</taxon>
        <taxon>Xylariaceae</taxon>
        <taxon>Xylaria</taxon>
    </lineage>
</organism>
<dbReference type="Pfam" id="PF13640">
    <property type="entry name" value="2OG-FeII_Oxy_3"/>
    <property type="match status" value="1"/>
</dbReference>
<dbReference type="PANTHER" id="PTHR10869:SF246">
    <property type="entry name" value="TRANSMEMBRANE PROLYL 4-HYDROXYLASE"/>
    <property type="match status" value="1"/>
</dbReference>
<feature type="signal peptide" evidence="6">
    <location>
        <begin position="1"/>
        <end position="17"/>
    </location>
</feature>
<keyword evidence="2" id="KW-0479">Metal-binding</keyword>
<evidence type="ECO:0000313" key="9">
    <source>
        <dbReference type="Proteomes" id="UP000481858"/>
    </source>
</evidence>
<dbReference type="GO" id="GO:0005506">
    <property type="term" value="F:iron ion binding"/>
    <property type="evidence" value="ECO:0007669"/>
    <property type="project" value="InterPro"/>
</dbReference>
<dbReference type="Proteomes" id="UP000481858">
    <property type="component" value="Unassembled WGS sequence"/>
</dbReference>
<dbReference type="InterPro" id="IPR006620">
    <property type="entry name" value="Pro_4_hyd_alph"/>
</dbReference>
<dbReference type="GO" id="GO:0031418">
    <property type="term" value="F:L-ascorbic acid binding"/>
    <property type="evidence" value="ECO:0007669"/>
    <property type="project" value="InterPro"/>
</dbReference>
<keyword evidence="6" id="KW-0732">Signal</keyword>
<comment type="caution">
    <text evidence="8">The sequence shown here is derived from an EMBL/GenBank/DDBJ whole genome shotgun (WGS) entry which is preliminary data.</text>
</comment>
<dbReference type="PROSITE" id="PS51471">
    <property type="entry name" value="FE2OG_OXY"/>
    <property type="match status" value="1"/>
</dbReference>
<evidence type="ECO:0000313" key="8">
    <source>
        <dbReference type="EMBL" id="KAF2964088.1"/>
    </source>
</evidence>
<dbReference type="GO" id="GO:0004656">
    <property type="term" value="F:procollagen-proline 4-dioxygenase activity"/>
    <property type="evidence" value="ECO:0007669"/>
    <property type="project" value="TreeGrafter"/>
</dbReference>
<keyword evidence="5" id="KW-0408">Iron</keyword>
<accession>A0A7C8MJQ6</accession>
<dbReference type="InterPro" id="IPR044862">
    <property type="entry name" value="Pro_4_hyd_alph_FE2OG_OXY"/>
</dbReference>
<evidence type="ECO:0000256" key="1">
    <source>
        <dbReference type="ARBA" id="ARBA00001961"/>
    </source>
</evidence>
<protein>
    <recommendedName>
        <fullName evidence="7">Fe2OG dioxygenase domain-containing protein</fullName>
    </recommendedName>
</protein>
<evidence type="ECO:0000256" key="6">
    <source>
        <dbReference type="SAM" id="SignalP"/>
    </source>
</evidence>
<dbReference type="InParanoid" id="A0A7C8MJQ6"/>
<dbReference type="SMART" id="SM00702">
    <property type="entry name" value="P4Hc"/>
    <property type="match status" value="1"/>
</dbReference>